<name>A0AAW1JUI1_POPJA</name>
<gene>
    <name evidence="2" type="ORF">QE152_g27124</name>
</gene>
<feature type="compositionally biased region" description="Acidic residues" evidence="1">
    <location>
        <begin position="1"/>
        <end position="11"/>
    </location>
</feature>
<evidence type="ECO:0000313" key="3">
    <source>
        <dbReference type="Proteomes" id="UP001458880"/>
    </source>
</evidence>
<accession>A0AAW1JUI1</accession>
<organism evidence="2 3">
    <name type="scientific">Popillia japonica</name>
    <name type="common">Japanese beetle</name>
    <dbReference type="NCBI Taxonomy" id="7064"/>
    <lineage>
        <taxon>Eukaryota</taxon>
        <taxon>Metazoa</taxon>
        <taxon>Ecdysozoa</taxon>
        <taxon>Arthropoda</taxon>
        <taxon>Hexapoda</taxon>
        <taxon>Insecta</taxon>
        <taxon>Pterygota</taxon>
        <taxon>Neoptera</taxon>
        <taxon>Endopterygota</taxon>
        <taxon>Coleoptera</taxon>
        <taxon>Polyphaga</taxon>
        <taxon>Scarabaeiformia</taxon>
        <taxon>Scarabaeidae</taxon>
        <taxon>Rutelinae</taxon>
        <taxon>Popillia</taxon>
    </lineage>
</organism>
<feature type="region of interest" description="Disordered" evidence="1">
    <location>
        <begin position="1"/>
        <end position="22"/>
    </location>
</feature>
<dbReference type="AlphaFoldDB" id="A0AAW1JUI1"/>
<evidence type="ECO:0000313" key="2">
    <source>
        <dbReference type="EMBL" id="KAK9708599.1"/>
    </source>
</evidence>
<feature type="compositionally biased region" description="Basic and acidic residues" evidence="1">
    <location>
        <begin position="12"/>
        <end position="22"/>
    </location>
</feature>
<keyword evidence="3" id="KW-1185">Reference proteome</keyword>
<dbReference type="EMBL" id="JASPKY010000325">
    <property type="protein sequence ID" value="KAK9708599.1"/>
    <property type="molecule type" value="Genomic_DNA"/>
</dbReference>
<sequence length="129" mass="14942">MSDSSDSEDLEEPKYLESGDSKLEFSNTSDISIQENEETDNCISIDKWVVVQYTTNKTINHFVGQVQGKSGSRWTVKFTRISKNKFVWPTVEDMDDVDENHIIKILPNPVTNRRGIFEFKLNIKKYKFG</sequence>
<dbReference type="Proteomes" id="UP001458880">
    <property type="component" value="Unassembled WGS sequence"/>
</dbReference>
<comment type="caution">
    <text evidence="2">The sequence shown here is derived from an EMBL/GenBank/DDBJ whole genome shotgun (WGS) entry which is preliminary data.</text>
</comment>
<protein>
    <submittedName>
        <fullName evidence="2">Uncharacterized protein</fullName>
    </submittedName>
</protein>
<evidence type="ECO:0000256" key="1">
    <source>
        <dbReference type="SAM" id="MobiDB-lite"/>
    </source>
</evidence>
<proteinExistence type="predicted"/>
<reference evidence="2 3" key="1">
    <citation type="journal article" date="2024" name="BMC Genomics">
        <title>De novo assembly and annotation of Popillia japonica's genome with initial clues to its potential as an invasive pest.</title>
        <authorList>
            <person name="Cucini C."/>
            <person name="Boschi S."/>
            <person name="Funari R."/>
            <person name="Cardaioli E."/>
            <person name="Iannotti N."/>
            <person name="Marturano G."/>
            <person name="Paoli F."/>
            <person name="Bruttini M."/>
            <person name="Carapelli A."/>
            <person name="Frati F."/>
            <person name="Nardi F."/>
        </authorList>
    </citation>
    <scope>NUCLEOTIDE SEQUENCE [LARGE SCALE GENOMIC DNA]</scope>
    <source>
        <strain evidence="2">DMR45628</strain>
    </source>
</reference>